<dbReference type="AlphaFoldDB" id="A0A410FSU9"/>
<dbReference type="Gene3D" id="1.10.150.900">
    <property type="match status" value="1"/>
</dbReference>
<keyword evidence="5" id="KW-0862">Zinc</keyword>
<evidence type="ECO:0000313" key="8">
    <source>
        <dbReference type="Proteomes" id="UP000287233"/>
    </source>
</evidence>
<evidence type="ECO:0000259" key="6">
    <source>
        <dbReference type="Pfam" id="PF07687"/>
    </source>
</evidence>
<dbReference type="InterPro" id="IPR036264">
    <property type="entry name" value="Bact_exopeptidase_dim_dom"/>
</dbReference>
<dbReference type="InterPro" id="IPR002933">
    <property type="entry name" value="Peptidase_M20"/>
</dbReference>
<accession>A0A410FSU9</accession>
<dbReference type="KEGG" id="bih:BIP78_0327"/>
<evidence type="ECO:0000256" key="2">
    <source>
        <dbReference type="ARBA" id="ARBA00022670"/>
    </source>
</evidence>
<dbReference type="GO" id="GO:0046872">
    <property type="term" value="F:metal ion binding"/>
    <property type="evidence" value="ECO:0007669"/>
    <property type="project" value="UniProtKB-KW"/>
</dbReference>
<dbReference type="SUPFAM" id="SSF53187">
    <property type="entry name" value="Zn-dependent exopeptidases"/>
    <property type="match status" value="1"/>
</dbReference>
<dbReference type="Pfam" id="PF01546">
    <property type="entry name" value="Peptidase_M20"/>
    <property type="match status" value="1"/>
</dbReference>
<dbReference type="Proteomes" id="UP000287233">
    <property type="component" value="Chromosome"/>
</dbReference>
<evidence type="ECO:0000256" key="1">
    <source>
        <dbReference type="ARBA" id="ARBA00006247"/>
    </source>
</evidence>
<evidence type="ECO:0000313" key="7">
    <source>
        <dbReference type="EMBL" id="QAA76093.1"/>
    </source>
</evidence>
<protein>
    <submittedName>
        <fullName evidence="7">Peptidase, M20/M25/M40 family</fullName>
    </submittedName>
</protein>
<gene>
    <name evidence="7" type="ORF">BIP78_0327</name>
</gene>
<dbReference type="Gene3D" id="3.40.630.10">
    <property type="entry name" value="Zn peptidases"/>
    <property type="match status" value="1"/>
</dbReference>
<keyword evidence="3" id="KW-0479">Metal-binding</keyword>
<dbReference type="GO" id="GO:0008233">
    <property type="term" value="F:peptidase activity"/>
    <property type="evidence" value="ECO:0007669"/>
    <property type="project" value="UniProtKB-KW"/>
</dbReference>
<feature type="domain" description="Peptidase M20 dimerisation" evidence="6">
    <location>
        <begin position="237"/>
        <end position="378"/>
    </location>
</feature>
<organism evidence="7 8">
    <name type="scientific">Bipolaricaulis sibiricus</name>
    <dbReference type="NCBI Taxonomy" id="2501609"/>
    <lineage>
        <taxon>Bacteria</taxon>
        <taxon>Candidatus Bipolaricaulota</taxon>
        <taxon>Candidatus Bipolaricaulia</taxon>
        <taxon>Candidatus Bipolaricaulales</taxon>
        <taxon>Candidatus Bipolaricaulaceae</taxon>
        <taxon>Candidatus Bipolaricaulis</taxon>
    </lineage>
</organism>
<dbReference type="Pfam" id="PF07687">
    <property type="entry name" value="M20_dimer"/>
    <property type="match status" value="1"/>
</dbReference>
<evidence type="ECO:0000256" key="3">
    <source>
        <dbReference type="ARBA" id="ARBA00022723"/>
    </source>
</evidence>
<keyword evidence="4" id="KW-0378">Hydrolase</keyword>
<dbReference type="SUPFAM" id="SSF55031">
    <property type="entry name" value="Bacterial exopeptidase dimerisation domain"/>
    <property type="match status" value="1"/>
</dbReference>
<name>A0A410FSU9_BIPS1</name>
<keyword evidence="2" id="KW-0645">Protease</keyword>
<proteinExistence type="inferred from homology"/>
<dbReference type="Gene3D" id="3.30.70.360">
    <property type="match status" value="1"/>
</dbReference>
<sequence>MIEVGVAVGAGLAGLMGVLKARALRLRPEWPGEAVEAPPVDQERVAAHLAAAIRCPTISHQDPAQFAPGPFAELHRVFARSFPRLHAALRREVVSEHSLLYTWEGSDPSLRPALLVGHLDVVPIEAGTEEKWTHPPFAGAIEGGFVWGRGTLDTKGSVVAILEAVEALLERGFRPRRTVYLAFGHDEEVSGRRGAKAIADLLRSRGVELEWAIDEGGAILAEGAVPGVRAAVALVGVAEKGYLSLRLVAEGKGGHSALPARDQAVVRLARAIHRLERRPFPPRLQEPALGFLRATAPWMPLGRKLALANLWLTRPFVARAMTRSPATAALVRTTTATTTLQAGTKENIVPQRAEATVNLRLLPGETTEAALARVRRVVGPGVRVEPVSAGWNPSPVSSTDTEAYRALSRVVRELFPRAVVAPNLVVGATDSRYYAPIAGSTFRFVPIVMTREDMGRIHGTDERISVESLAQCVAFFVRLIEEAA</sequence>
<dbReference type="PANTHER" id="PTHR45962:SF1">
    <property type="entry name" value="N-FATTY-ACYL-AMINO ACID SYNTHASE_HYDROLASE PM20D1"/>
    <property type="match status" value="1"/>
</dbReference>
<dbReference type="InterPro" id="IPR047177">
    <property type="entry name" value="Pept_M20A"/>
</dbReference>
<dbReference type="EMBL" id="CP034928">
    <property type="protein sequence ID" value="QAA76093.1"/>
    <property type="molecule type" value="Genomic_DNA"/>
</dbReference>
<evidence type="ECO:0000256" key="5">
    <source>
        <dbReference type="ARBA" id="ARBA00022833"/>
    </source>
</evidence>
<evidence type="ECO:0000256" key="4">
    <source>
        <dbReference type="ARBA" id="ARBA00022801"/>
    </source>
</evidence>
<reference evidence="8" key="1">
    <citation type="submission" date="2018-12" db="EMBL/GenBank/DDBJ databases">
        <title>Complete genome sequence of an uncultured bacterium of the candidate phylum Bipolaricaulota.</title>
        <authorList>
            <person name="Kadnikov V.V."/>
            <person name="Mardanov A.V."/>
            <person name="Beletsky A.V."/>
            <person name="Frank Y.A."/>
            <person name="Karnachuk O.V."/>
            <person name="Ravin N.V."/>
        </authorList>
    </citation>
    <scope>NUCLEOTIDE SEQUENCE [LARGE SCALE GENOMIC DNA]</scope>
</reference>
<dbReference type="InterPro" id="IPR011650">
    <property type="entry name" value="Peptidase_M20_dimer"/>
</dbReference>
<dbReference type="PANTHER" id="PTHR45962">
    <property type="entry name" value="N-FATTY-ACYL-AMINO ACID SYNTHASE/HYDROLASE PM20D1"/>
    <property type="match status" value="1"/>
</dbReference>
<dbReference type="GO" id="GO:0006508">
    <property type="term" value="P:proteolysis"/>
    <property type="evidence" value="ECO:0007669"/>
    <property type="project" value="UniProtKB-KW"/>
</dbReference>
<comment type="similarity">
    <text evidence="1">Belongs to the peptidase M20A family.</text>
</comment>
<dbReference type="PIRSF" id="PIRSF036696">
    <property type="entry name" value="ACY-1"/>
    <property type="match status" value="1"/>
</dbReference>
<dbReference type="FunFam" id="3.40.630.10:FF:000027">
    <property type="entry name" value="N-fatty-acyl-amino acid synthase/hydrolase PM20D1"/>
    <property type="match status" value="1"/>
</dbReference>